<comment type="pathway">
    <text evidence="1">Glycerolipid metabolism; triacylglycerol biosynthesis.</text>
</comment>
<organism evidence="14 15">
    <name type="scientific">Streptomyces tauricus</name>
    <dbReference type="NCBI Taxonomy" id="68274"/>
    <lineage>
        <taxon>Bacteria</taxon>
        <taxon>Bacillati</taxon>
        <taxon>Actinomycetota</taxon>
        <taxon>Actinomycetes</taxon>
        <taxon>Kitasatosporales</taxon>
        <taxon>Streptomycetaceae</taxon>
        <taxon>Streptomyces</taxon>
        <taxon>Streptomyces aurantiacus group</taxon>
    </lineage>
</organism>
<evidence type="ECO:0000256" key="7">
    <source>
        <dbReference type="ARBA" id="ARBA00022798"/>
    </source>
</evidence>
<evidence type="ECO:0000256" key="5">
    <source>
        <dbReference type="ARBA" id="ARBA00022516"/>
    </source>
</evidence>
<evidence type="ECO:0000256" key="10">
    <source>
        <dbReference type="ARBA" id="ARBA00048109"/>
    </source>
</evidence>
<keyword evidence="15" id="KW-1185">Reference proteome</keyword>
<name>A0ABZ1JSC8_9ACTN</name>
<accession>A0ABZ1JSC8</accession>
<protein>
    <recommendedName>
        <fullName evidence="4">diacylglycerol O-acyltransferase</fullName>
        <ecNumber evidence="4">2.3.1.20</ecNumber>
    </recommendedName>
</protein>
<keyword evidence="6" id="KW-0808">Transferase</keyword>
<dbReference type="SUPFAM" id="SSF52777">
    <property type="entry name" value="CoA-dependent acyltransferases"/>
    <property type="match status" value="1"/>
</dbReference>
<dbReference type="InterPro" id="IPR004255">
    <property type="entry name" value="O-acyltransferase_WSD1_N"/>
</dbReference>
<dbReference type="InterPro" id="IPR009721">
    <property type="entry name" value="O-acyltransferase_WSD1_C"/>
</dbReference>
<evidence type="ECO:0000256" key="11">
    <source>
        <dbReference type="SAM" id="MobiDB-lite"/>
    </source>
</evidence>
<evidence type="ECO:0000256" key="1">
    <source>
        <dbReference type="ARBA" id="ARBA00004771"/>
    </source>
</evidence>
<dbReference type="PANTHER" id="PTHR31650:SF1">
    <property type="entry name" value="WAX ESTER SYNTHASE_DIACYLGLYCEROL ACYLTRANSFERASE 4-RELATED"/>
    <property type="match status" value="1"/>
</dbReference>
<comment type="similarity">
    <text evidence="3">Belongs to the long-chain O-acyltransferase family.</text>
</comment>
<keyword evidence="8" id="KW-0443">Lipid metabolism</keyword>
<evidence type="ECO:0000256" key="2">
    <source>
        <dbReference type="ARBA" id="ARBA00005189"/>
    </source>
</evidence>
<dbReference type="Pfam" id="PF06974">
    <property type="entry name" value="WS_DGAT_C"/>
    <property type="match status" value="1"/>
</dbReference>
<keyword evidence="9" id="KW-0012">Acyltransferase</keyword>
<gene>
    <name evidence="14" type="ORF">OG288_43475</name>
</gene>
<evidence type="ECO:0000313" key="15">
    <source>
        <dbReference type="Proteomes" id="UP001432166"/>
    </source>
</evidence>
<keyword evidence="7" id="KW-0319">Glycerol metabolism</keyword>
<evidence type="ECO:0000313" key="14">
    <source>
        <dbReference type="EMBL" id="WTP54576.1"/>
    </source>
</evidence>
<dbReference type="EC" id="2.3.1.20" evidence="4"/>
<feature type="domain" description="O-acyltransferase WSD1-like N-terminal" evidence="12">
    <location>
        <begin position="19"/>
        <end position="288"/>
    </location>
</feature>
<proteinExistence type="inferred from homology"/>
<feature type="domain" description="O-acyltransferase WSD1 C-terminal" evidence="13">
    <location>
        <begin position="331"/>
        <end position="464"/>
    </location>
</feature>
<dbReference type="EMBL" id="CP108133">
    <property type="protein sequence ID" value="WTP54576.1"/>
    <property type="molecule type" value="Genomic_DNA"/>
</dbReference>
<dbReference type="Proteomes" id="UP001432166">
    <property type="component" value="Chromosome"/>
</dbReference>
<comment type="catalytic activity">
    <reaction evidence="10">
        <text>an acyl-CoA + a 1,2-diacyl-sn-glycerol = a triacyl-sn-glycerol + CoA</text>
        <dbReference type="Rhea" id="RHEA:10868"/>
        <dbReference type="ChEBI" id="CHEBI:17815"/>
        <dbReference type="ChEBI" id="CHEBI:57287"/>
        <dbReference type="ChEBI" id="CHEBI:58342"/>
        <dbReference type="ChEBI" id="CHEBI:64615"/>
        <dbReference type="EC" id="2.3.1.20"/>
    </reaction>
</comment>
<evidence type="ECO:0000256" key="3">
    <source>
        <dbReference type="ARBA" id="ARBA00009587"/>
    </source>
</evidence>
<comment type="pathway">
    <text evidence="2">Lipid metabolism.</text>
</comment>
<reference evidence="14" key="1">
    <citation type="submission" date="2022-10" db="EMBL/GenBank/DDBJ databases">
        <title>The complete genomes of actinobacterial strains from the NBC collection.</title>
        <authorList>
            <person name="Joergensen T.S."/>
            <person name="Alvarez Arevalo M."/>
            <person name="Sterndorff E.B."/>
            <person name="Faurdal D."/>
            <person name="Vuksanovic O."/>
            <person name="Mourched A.-S."/>
            <person name="Charusanti P."/>
            <person name="Shaw S."/>
            <person name="Blin K."/>
            <person name="Weber T."/>
        </authorList>
    </citation>
    <scope>NUCLEOTIDE SEQUENCE</scope>
    <source>
        <strain evidence="14">NBC_00189</strain>
    </source>
</reference>
<dbReference type="Pfam" id="PF03007">
    <property type="entry name" value="WS_DGAT_cat"/>
    <property type="match status" value="1"/>
</dbReference>
<dbReference type="PANTHER" id="PTHR31650">
    <property type="entry name" value="O-ACYLTRANSFERASE (WSD1-LIKE) FAMILY PROTEIN"/>
    <property type="match status" value="1"/>
</dbReference>
<sequence>MPADTHAEQLPGWEAMATLNGLETAFWRLDTHEALRSHAVLVWILEHAPRWDRLLACFDDVTRVLPRLRTRVVDAPWQWGWAAWQEDPAFDVHHHLERIRLPSPGGRRELLDLAERVGASPFDPARPPWRIVLVEELEEDRAALVIKIHHCITDGGGLREAMLAVLPSSRRSPKRSSGASVLPLQRPRTAPDDTWMSQARAQLHGSRSLSRRAITAWAHAASALGRQALHPARVSGTLHTALSELRRVEIPTPSPLLAGRSLERRYESIEMPLEQFKAAGKSVGASVTSSYIAILLATYADYHRHRGVSHGTLSMAVPVDLRKNKGHTENNMVGVAFLAAPLTSKDLGTRIRTVHQFLRDSRSSGMVQVLPALADFLPLVPPPLLSAFVRRMSAAIDVVPSSMPGVLRPAYVAGAEITSCLAFGPRGNSGCISSLMSHDTTCTLNVHLDPAAVSDLPAFADLLLRNTQELLRLASS</sequence>
<keyword evidence="5" id="KW-0444">Lipid biosynthesis</keyword>
<dbReference type="RefSeq" id="WP_265651950.1">
    <property type="nucleotide sequence ID" value="NZ_CP108133.1"/>
</dbReference>
<evidence type="ECO:0000259" key="13">
    <source>
        <dbReference type="Pfam" id="PF06974"/>
    </source>
</evidence>
<evidence type="ECO:0000256" key="4">
    <source>
        <dbReference type="ARBA" id="ARBA00013244"/>
    </source>
</evidence>
<evidence type="ECO:0000256" key="6">
    <source>
        <dbReference type="ARBA" id="ARBA00022679"/>
    </source>
</evidence>
<dbReference type="Gene3D" id="3.30.559.10">
    <property type="entry name" value="Chloramphenicol acetyltransferase-like domain"/>
    <property type="match status" value="1"/>
</dbReference>
<dbReference type="InterPro" id="IPR023213">
    <property type="entry name" value="CAT-like_dom_sf"/>
</dbReference>
<evidence type="ECO:0000256" key="8">
    <source>
        <dbReference type="ARBA" id="ARBA00023098"/>
    </source>
</evidence>
<dbReference type="InterPro" id="IPR045034">
    <property type="entry name" value="O-acyltransferase_WSD1-like"/>
</dbReference>
<feature type="region of interest" description="Disordered" evidence="11">
    <location>
        <begin position="167"/>
        <end position="191"/>
    </location>
</feature>
<evidence type="ECO:0000256" key="9">
    <source>
        <dbReference type="ARBA" id="ARBA00023315"/>
    </source>
</evidence>
<evidence type="ECO:0000259" key="12">
    <source>
        <dbReference type="Pfam" id="PF03007"/>
    </source>
</evidence>